<sequence length="232" mass="25929">MWLSKLLLLAAQAQLVFSATTLVADSKPRKPSKPAVFFIRHGEKPPFGHGLSIHGLRRAQCLRNVFAKNSSFNIGLILAQQPQADGSRRRPYDTVLPLSRDLGLKVNTQCERDHVACVGKTIRDYNGRGNILVCWEHRTMSNITYFLGDMDPPLYPTSDFHHIWRDPWPYSHVDNIPLNQNCPGLDVAEPLSNPVIALFIGLGVILLLGVGSAIYAIIRLTKNHNDGYEPIE</sequence>
<feature type="transmembrane region" description="Helical" evidence="1">
    <location>
        <begin position="195"/>
        <end position="218"/>
    </location>
</feature>
<reference evidence="3 4" key="1">
    <citation type="submission" date="2019-07" db="EMBL/GenBank/DDBJ databases">
        <title>Finished genome of Venturia effusa.</title>
        <authorList>
            <person name="Young C.A."/>
            <person name="Cox M.P."/>
            <person name="Ganley A.R.D."/>
            <person name="David W.J."/>
        </authorList>
    </citation>
    <scope>NUCLEOTIDE SEQUENCE [LARGE SCALE GENOMIC DNA]</scope>
    <source>
        <strain evidence="4">albino</strain>
    </source>
</reference>
<evidence type="ECO:0000313" key="4">
    <source>
        <dbReference type="Proteomes" id="UP000316270"/>
    </source>
</evidence>
<dbReference type="AlphaFoldDB" id="A0A517KVN9"/>
<evidence type="ECO:0000256" key="1">
    <source>
        <dbReference type="SAM" id="Phobius"/>
    </source>
</evidence>
<dbReference type="OrthoDB" id="425925at2759"/>
<dbReference type="EMBL" id="CP042185">
    <property type="protein sequence ID" value="QDS67440.1"/>
    <property type="molecule type" value="Genomic_DNA"/>
</dbReference>
<keyword evidence="1" id="KW-1133">Transmembrane helix</keyword>
<evidence type="ECO:0000313" key="3">
    <source>
        <dbReference type="EMBL" id="QDS67440.1"/>
    </source>
</evidence>
<dbReference type="Proteomes" id="UP000316270">
    <property type="component" value="Chromosome 1"/>
</dbReference>
<feature type="chain" id="PRO_5021720608" evidence="2">
    <location>
        <begin position="19"/>
        <end position="232"/>
    </location>
</feature>
<keyword evidence="1" id="KW-0472">Membrane</keyword>
<gene>
    <name evidence="3" type="ORF">FKW77_000400</name>
</gene>
<accession>A0A517KVN9</accession>
<protein>
    <submittedName>
        <fullName evidence="3">Uncharacterized protein</fullName>
    </submittedName>
</protein>
<organism evidence="3 4">
    <name type="scientific">Venturia effusa</name>
    <dbReference type="NCBI Taxonomy" id="50376"/>
    <lineage>
        <taxon>Eukaryota</taxon>
        <taxon>Fungi</taxon>
        <taxon>Dikarya</taxon>
        <taxon>Ascomycota</taxon>
        <taxon>Pezizomycotina</taxon>
        <taxon>Dothideomycetes</taxon>
        <taxon>Pleosporomycetidae</taxon>
        <taxon>Venturiales</taxon>
        <taxon>Venturiaceae</taxon>
        <taxon>Venturia</taxon>
    </lineage>
</organism>
<evidence type="ECO:0000256" key="2">
    <source>
        <dbReference type="SAM" id="SignalP"/>
    </source>
</evidence>
<dbReference type="STRING" id="50376.A0A517KVN9"/>
<name>A0A517KVN9_9PEZI</name>
<keyword evidence="4" id="KW-1185">Reference proteome</keyword>
<proteinExistence type="predicted"/>
<keyword evidence="2" id="KW-0732">Signal</keyword>
<keyword evidence="1" id="KW-0812">Transmembrane</keyword>
<feature type="signal peptide" evidence="2">
    <location>
        <begin position="1"/>
        <end position="18"/>
    </location>
</feature>